<evidence type="ECO:0000259" key="6">
    <source>
        <dbReference type="Pfam" id="PF08240"/>
    </source>
</evidence>
<evidence type="ECO:0000256" key="4">
    <source>
        <dbReference type="RuleBase" id="RU361277"/>
    </source>
</evidence>
<comment type="cofactor">
    <cofactor evidence="4">
        <name>Zn(2+)</name>
        <dbReference type="ChEBI" id="CHEBI:29105"/>
    </cofactor>
</comment>
<dbReference type="PANTHER" id="PTHR43401:SF2">
    <property type="entry name" value="L-THREONINE 3-DEHYDROGENASE"/>
    <property type="match status" value="1"/>
</dbReference>
<evidence type="ECO:0000256" key="2">
    <source>
        <dbReference type="ARBA" id="ARBA00022833"/>
    </source>
</evidence>
<evidence type="ECO:0000256" key="1">
    <source>
        <dbReference type="ARBA" id="ARBA00022723"/>
    </source>
</evidence>
<keyword evidence="1 4" id="KW-0479">Metal-binding</keyword>
<dbReference type="EMBL" id="JAUSUE010000029">
    <property type="protein sequence ID" value="MDQ0205097.1"/>
    <property type="molecule type" value="Genomic_DNA"/>
</dbReference>
<dbReference type="PANTHER" id="PTHR43401">
    <property type="entry name" value="L-THREONINE 3-DEHYDROGENASE"/>
    <property type="match status" value="1"/>
</dbReference>
<name>A0ABT9YBB1_9FIRM</name>
<dbReference type="RefSeq" id="WP_307225334.1">
    <property type="nucleotide sequence ID" value="NZ_CP116940.1"/>
</dbReference>
<dbReference type="Gene3D" id="3.90.180.10">
    <property type="entry name" value="Medium-chain alcohol dehydrogenases, catalytic domain"/>
    <property type="match status" value="1"/>
</dbReference>
<reference evidence="7 8" key="1">
    <citation type="submission" date="2023-07" db="EMBL/GenBank/DDBJ databases">
        <title>Genomic Encyclopedia of Type Strains, Phase IV (KMG-IV): sequencing the most valuable type-strain genomes for metagenomic binning, comparative biology and taxonomic classification.</title>
        <authorList>
            <person name="Goeker M."/>
        </authorList>
    </citation>
    <scope>NUCLEOTIDE SEQUENCE [LARGE SCALE GENOMIC DNA]</scope>
    <source>
        <strain evidence="7 8">DSM 16980</strain>
    </source>
</reference>
<comment type="caution">
    <text evidence="7">The sequence shown here is derived from an EMBL/GenBank/DDBJ whole genome shotgun (WGS) entry which is preliminary data.</text>
</comment>
<proteinExistence type="inferred from homology"/>
<dbReference type="SUPFAM" id="SSF51735">
    <property type="entry name" value="NAD(P)-binding Rossmann-fold domains"/>
    <property type="match status" value="1"/>
</dbReference>
<dbReference type="InterPro" id="IPR036291">
    <property type="entry name" value="NAD(P)-bd_dom_sf"/>
</dbReference>
<dbReference type="SUPFAM" id="SSF50129">
    <property type="entry name" value="GroES-like"/>
    <property type="match status" value="1"/>
</dbReference>
<evidence type="ECO:0000256" key="3">
    <source>
        <dbReference type="ARBA" id="ARBA00023002"/>
    </source>
</evidence>
<dbReference type="PROSITE" id="PS00059">
    <property type="entry name" value="ADH_ZINC"/>
    <property type="match status" value="1"/>
</dbReference>
<dbReference type="Pfam" id="PF00107">
    <property type="entry name" value="ADH_zinc_N"/>
    <property type="match status" value="1"/>
</dbReference>
<dbReference type="InterPro" id="IPR002328">
    <property type="entry name" value="ADH_Zn_CS"/>
</dbReference>
<feature type="domain" description="Alcohol dehydrogenase-like N-terminal" evidence="6">
    <location>
        <begin position="23"/>
        <end position="141"/>
    </location>
</feature>
<protein>
    <submittedName>
        <fullName evidence="7">Threonine dehydrogenase-like Zn-dependent dehydrogenase</fullName>
    </submittedName>
</protein>
<evidence type="ECO:0000259" key="5">
    <source>
        <dbReference type="Pfam" id="PF00107"/>
    </source>
</evidence>
<dbReference type="Proteomes" id="UP001239167">
    <property type="component" value="Unassembled WGS sequence"/>
</dbReference>
<sequence>MKAVILEKPGKFVVKEIDTPEIGDNEVLIKIYASGICTNDVRDFKGECNYSYPRIGGHEYCGTIVSMGKEVNKNHFAIGQKAVQYIIDDCKECCFCKSKQENICENLPLTKTFQNPGGLSGYCGFAEYINAKAEDVVVFPDDADFADMVFTEPLACAVNSVNHTNIKFGDDVLVIGGGTMGLLHVMLAKLKGARVILSEPMAERRKKALKLGCDYAFDSINDDIVSRVKELTGGHGANVVFNTTAIPAIAKQAVELTIPGGTAVMFSSIHPNKPVEVDMGAVHSFQKTITGAVSPTIDAYYQAVLLISKKIINPAELIEDIIPYKDFGKAIALASQSDTYKVILKFGEF</sequence>
<dbReference type="Pfam" id="PF08240">
    <property type="entry name" value="ADH_N"/>
    <property type="match status" value="1"/>
</dbReference>
<dbReference type="InterPro" id="IPR011032">
    <property type="entry name" value="GroES-like_sf"/>
</dbReference>
<comment type="similarity">
    <text evidence="4">Belongs to the zinc-containing alcohol dehydrogenase family.</text>
</comment>
<evidence type="ECO:0000313" key="7">
    <source>
        <dbReference type="EMBL" id="MDQ0205097.1"/>
    </source>
</evidence>
<evidence type="ECO:0000313" key="8">
    <source>
        <dbReference type="Proteomes" id="UP001239167"/>
    </source>
</evidence>
<keyword evidence="3" id="KW-0560">Oxidoreductase</keyword>
<keyword evidence="2 4" id="KW-0862">Zinc</keyword>
<dbReference type="InterPro" id="IPR013154">
    <property type="entry name" value="ADH-like_N"/>
</dbReference>
<feature type="domain" description="Alcohol dehydrogenase-like C-terminal" evidence="5">
    <location>
        <begin position="180"/>
        <end position="307"/>
    </location>
</feature>
<organism evidence="7 8">
    <name type="scientific">Pectinatus haikarae</name>
    <dbReference type="NCBI Taxonomy" id="349096"/>
    <lineage>
        <taxon>Bacteria</taxon>
        <taxon>Bacillati</taxon>
        <taxon>Bacillota</taxon>
        <taxon>Negativicutes</taxon>
        <taxon>Selenomonadales</taxon>
        <taxon>Selenomonadaceae</taxon>
        <taxon>Pectinatus</taxon>
    </lineage>
</organism>
<accession>A0ABT9YBB1</accession>
<keyword evidence="8" id="KW-1185">Reference proteome</keyword>
<dbReference type="InterPro" id="IPR013149">
    <property type="entry name" value="ADH-like_C"/>
</dbReference>
<dbReference type="Gene3D" id="3.40.50.720">
    <property type="entry name" value="NAD(P)-binding Rossmann-like Domain"/>
    <property type="match status" value="1"/>
</dbReference>
<gene>
    <name evidence="7" type="ORF">J2S01_002835</name>
</gene>
<dbReference type="InterPro" id="IPR050129">
    <property type="entry name" value="Zn_alcohol_dh"/>
</dbReference>